<dbReference type="GO" id="GO:0005654">
    <property type="term" value="C:nucleoplasm"/>
    <property type="evidence" value="ECO:0007669"/>
    <property type="project" value="TreeGrafter"/>
</dbReference>
<dbReference type="Gene3D" id="3.40.50.12620">
    <property type="match status" value="1"/>
</dbReference>
<evidence type="ECO:0000313" key="4">
    <source>
        <dbReference type="EMBL" id="KAK6180519.1"/>
    </source>
</evidence>
<dbReference type="InterPro" id="IPR040190">
    <property type="entry name" value="MURQ/GCKR"/>
</dbReference>
<dbReference type="GO" id="GO:0070095">
    <property type="term" value="F:fructose-6-phosphate binding"/>
    <property type="evidence" value="ECO:0007669"/>
    <property type="project" value="TreeGrafter"/>
</dbReference>
<dbReference type="GO" id="GO:0030246">
    <property type="term" value="F:carbohydrate binding"/>
    <property type="evidence" value="ECO:0007669"/>
    <property type="project" value="TreeGrafter"/>
</dbReference>
<dbReference type="GO" id="GO:0019899">
    <property type="term" value="F:enzyme binding"/>
    <property type="evidence" value="ECO:0007669"/>
    <property type="project" value="TreeGrafter"/>
</dbReference>
<dbReference type="GO" id="GO:0004857">
    <property type="term" value="F:enzyme inhibitor activity"/>
    <property type="evidence" value="ECO:0007669"/>
    <property type="project" value="TreeGrafter"/>
</dbReference>
<feature type="signal peptide" evidence="2">
    <location>
        <begin position="1"/>
        <end position="26"/>
    </location>
</feature>
<keyword evidence="2" id="KW-0732">Signal</keyword>
<reference evidence="4 5" key="1">
    <citation type="submission" date="2024-01" db="EMBL/GenBank/DDBJ databases">
        <title>The genome of the rayed Mediterranean limpet Patella caerulea (Linnaeus, 1758).</title>
        <authorList>
            <person name="Anh-Thu Weber A."/>
            <person name="Halstead-Nussloch G."/>
        </authorList>
    </citation>
    <scope>NUCLEOTIDE SEQUENCE [LARGE SCALE GENOMIC DNA]</scope>
    <source>
        <strain evidence="4">AATW-2023a</strain>
        <tissue evidence="4">Whole specimen</tissue>
    </source>
</reference>
<keyword evidence="1" id="KW-0119">Carbohydrate metabolism</keyword>
<organism evidence="4 5">
    <name type="scientific">Patella caerulea</name>
    <name type="common">Rayed Mediterranean limpet</name>
    <dbReference type="NCBI Taxonomy" id="87958"/>
    <lineage>
        <taxon>Eukaryota</taxon>
        <taxon>Metazoa</taxon>
        <taxon>Spiralia</taxon>
        <taxon>Lophotrochozoa</taxon>
        <taxon>Mollusca</taxon>
        <taxon>Gastropoda</taxon>
        <taxon>Patellogastropoda</taxon>
        <taxon>Patelloidea</taxon>
        <taxon>Patellidae</taxon>
        <taxon>Patella</taxon>
    </lineage>
</organism>
<protein>
    <recommendedName>
        <fullName evidence="3">Glucokinase regulatory protein second SIS domain-containing protein</fullName>
    </recommendedName>
</protein>
<accession>A0AAN8JRQ3</accession>
<dbReference type="GO" id="GO:1901135">
    <property type="term" value="P:carbohydrate derivative metabolic process"/>
    <property type="evidence" value="ECO:0007669"/>
    <property type="project" value="InterPro"/>
</dbReference>
<dbReference type="PANTHER" id="PTHR10088:SF4">
    <property type="entry name" value="GLUCOKINASE REGULATORY PROTEIN"/>
    <property type="match status" value="1"/>
</dbReference>
<dbReference type="GO" id="GO:0009750">
    <property type="term" value="P:response to fructose"/>
    <property type="evidence" value="ECO:0007669"/>
    <property type="project" value="TreeGrafter"/>
</dbReference>
<dbReference type="EMBL" id="JAZGQO010000008">
    <property type="protein sequence ID" value="KAK6180519.1"/>
    <property type="molecule type" value="Genomic_DNA"/>
</dbReference>
<dbReference type="Gene3D" id="1.10.8.1080">
    <property type="match status" value="1"/>
</dbReference>
<dbReference type="Proteomes" id="UP001347796">
    <property type="component" value="Unassembled WGS sequence"/>
</dbReference>
<name>A0AAN8JRQ3_PATCE</name>
<dbReference type="Gene3D" id="3.40.50.10490">
    <property type="entry name" value="Glucose-6-phosphate isomerase like protein, domain 1"/>
    <property type="match status" value="1"/>
</dbReference>
<dbReference type="Pfam" id="PF20741">
    <property type="entry name" value="GKRP-like_C"/>
    <property type="match status" value="1"/>
</dbReference>
<dbReference type="AlphaFoldDB" id="A0AAN8JRQ3"/>
<feature type="chain" id="PRO_5043041335" description="Glucokinase regulatory protein second SIS domain-containing protein" evidence="2">
    <location>
        <begin position="27"/>
        <end position="347"/>
    </location>
</feature>
<dbReference type="InterPro" id="IPR046348">
    <property type="entry name" value="SIS_dom_sf"/>
</dbReference>
<evidence type="ECO:0000313" key="5">
    <source>
        <dbReference type="Proteomes" id="UP001347796"/>
    </source>
</evidence>
<evidence type="ECO:0000256" key="2">
    <source>
        <dbReference type="SAM" id="SignalP"/>
    </source>
</evidence>
<dbReference type="GO" id="GO:0042593">
    <property type="term" value="P:glucose homeostasis"/>
    <property type="evidence" value="ECO:0007669"/>
    <property type="project" value="TreeGrafter"/>
</dbReference>
<sequence length="347" mass="38770">MKGGTATKLILESIFVSALSTLHVKGQNIIAQLVLNSYETVYQNVYKEKEQIAKVVKLAGKSLNSGGCIYYVGWDSLGIMGLMDASECRPTYGASLDEVRGFLYKSYSNLRNKEGSLSHVGKHYLISIEDFSSNILPGLRDEDIVILLTTDSNFVPDANLLMKPCKKVVIVVNTSDQKPTTLNPNIDVFLKVTISQKEITQLTSKEMFDEYKQLYYEVATKWILNSISTGAYVLVGKVYQNIMIDLKASNNKLFYRAVNIIQNFSGLASEICTEFLLRAIYEEDDLTDEQILAPVTSHIHIAADKNKVIPIALVAALLDCGINEAKEKIEKERILRTVMLNALKYSK</sequence>
<dbReference type="Pfam" id="PF22198">
    <property type="entry name" value="GKRP_SIS_2"/>
    <property type="match status" value="1"/>
</dbReference>
<proteinExistence type="predicted"/>
<keyword evidence="5" id="KW-1185">Reference proteome</keyword>
<dbReference type="GO" id="GO:0005829">
    <property type="term" value="C:cytosol"/>
    <property type="evidence" value="ECO:0007669"/>
    <property type="project" value="TreeGrafter"/>
</dbReference>
<evidence type="ECO:0000259" key="3">
    <source>
        <dbReference type="Pfam" id="PF22198"/>
    </source>
</evidence>
<dbReference type="InterPro" id="IPR054017">
    <property type="entry name" value="GKRP_SIS_2"/>
</dbReference>
<evidence type="ECO:0000256" key="1">
    <source>
        <dbReference type="ARBA" id="ARBA00023277"/>
    </source>
</evidence>
<dbReference type="SUPFAM" id="SSF53697">
    <property type="entry name" value="SIS domain"/>
    <property type="match status" value="1"/>
</dbReference>
<feature type="domain" description="Glucokinase regulatory protein second SIS" evidence="3">
    <location>
        <begin position="48"/>
        <end position="234"/>
    </location>
</feature>
<gene>
    <name evidence="4" type="ORF">SNE40_012660</name>
</gene>
<comment type="caution">
    <text evidence="4">The sequence shown here is derived from an EMBL/GenBank/DDBJ whole genome shotgun (WGS) entry which is preliminary data.</text>
</comment>
<dbReference type="PANTHER" id="PTHR10088">
    <property type="entry name" value="GLUCOKINASE REGULATORY PROTEIN"/>
    <property type="match status" value="1"/>
</dbReference>